<dbReference type="PANTHER" id="PTHR33096:SF1">
    <property type="entry name" value="CXC1-LIKE CYSTEINE CLUSTER ASSOCIATED WITH KDZ TRANSPOSASES DOMAIN-CONTAINING PROTEIN"/>
    <property type="match status" value="1"/>
</dbReference>
<gene>
    <name evidence="2" type="ORF">LACBIDRAFT_330701</name>
</gene>
<dbReference type="Pfam" id="PF18758">
    <property type="entry name" value="KDZ"/>
    <property type="match status" value="1"/>
</dbReference>
<sequence length="708" mass="79592">MEGYVEGIRPNKAKKGAKRQKPVDTSRNHPDSDKEDGYDGALKVPRSVLAGCEKSFTATNETCEKASTQFFAVTALMALLCRHDCVIWVVNMRSAGEKQHYALALVETLFQHLPLHYTVGLLYDVGLFHVFGHQWPCQIIYHPRKCNRFGLSDGEGCKRFWNSIKKLIAYLRVCEVQAQTKPLPRQTRNQGKDAVSEAIRLRKARDILRKHVQDQENIILDPLASDYHLCDAELCLAEAKKALSSAESWVHASESALGVHERTKLGKLLGSPFIAARMNTRALKLCLCERLCSWKFELDRIEQSYRNHVNECKVHHHLEDSVKRRDPSIQKLTCDYNNLCDCKAPPGSVCPSKIVMKGLFALDVNDEIWQDAGLEDSLDGATTDPPLWLCDDLVRSGIQEWNVTCSAYDNTASHHVLDSLELRYQLQLRKDELLHVLSIWKKSLQSLPADTVIPAWGPTDDEITAARIAQVTSRLYDDYDDMEEFRPSIGVDELNLSDVESLDEDLIDTLEAIDLADAFRGEDFDKLPVSICGSPPSVLFFPWMSEQMLWDSHSYEYSTASLGVPGRLWESNDSIPGSPMLDLEGLWKSYRYSTASLGVPGRLWESNDSILGSPMLDLEGLWKSYGYSTPSLGVPGRLWESNDSIPGSPMLDLEGLWKSTTPSLGVPGRLWDSHIFNFLSGSPRRSMVFPAKGNGIPVQIMLEIPQMF</sequence>
<dbReference type="GeneID" id="6080696"/>
<dbReference type="InterPro" id="IPR040521">
    <property type="entry name" value="KDZ"/>
</dbReference>
<dbReference type="InParanoid" id="B0DM60"/>
<dbReference type="PANTHER" id="PTHR33096">
    <property type="entry name" value="CXC2 DOMAIN-CONTAINING PROTEIN"/>
    <property type="match status" value="1"/>
</dbReference>
<dbReference type="Proteomes" id="UP000001194">
    <property type="component" value="Unassembled WGS sequence"/>
</dbReference>
<feature type="compositionally biased region" description="Basic residues" evidence="1">
    <location>
        <begin position="11"/>
        <end position="20"/>
    </location>
</feature>
<evidence type="ECO:0000256" key="1">
    <source>
        <dbReference type="SAM" id="MobiDB-lite"/>
    </source>
</evidence>
<dbReference type="KEGG" id="lbc:LACBIDRAFT_330701"/>
<protein>
    <submittedName>
        <fullName evidence="2">Predicted protein</fullName>
    </submittedName>
</protein>
<name>B0DM60_LACBS</name>
<evidence type="ECO:0000313" key="3">
    <source>
        <dbReference type="Proteomes" id="UP000001194"/>
    </source>
</evidence>
<evidence type="ECO:0000313" key="2">
    <source>
        <dbReference type="EMBL" id="EDR04226.1"/>
    </source>
</evidence>
<dbReference type="OrthoDB" id="3259803at2759"/>
<dbReference type="RefSeq" id="XP_001885117.1">
    <property type="nucleotide sequence ID" value="XM_001885082.1"/>
</dbReference>
<keyword evidence="3" id="KW-1185">Reference proteome</keyword>
<accession>B0DM60</accession>
<organism evidence="3">
    <name type="scientific">Laccaria bicolor (strain S238N-H82 / ATCC MYA-4686)</name>
    <name type="common">Bicoloured deceiver</name>
    <name type="synonym">Laccaria laccata var. bicolor</name>
    <dbReference type="NCBI Taxonomy" id="486041"/>
    <lineage>
        <taxon>Eukaryota</taxon>
        <taxon>Fungi</taxon>
        <taxon>Dikarya</taxon>
        <taxon>Basidiomycota</taxon>
        <taxon>Agaricomycotina</taxon>
        <taxon>Agaricomycetes</taxon>
        <taxon>Agaricomycetidae</taxon>
        <taxon>Agaricales</taxon>
        <taxon>Agaricineae</taxon>
        <taxon>Hydnangiaceae</taxon>
        <taxon>Laccaria</taxon>
    </lineage>
</organism>
<dbReference type="HOGENOM" id="CLU_004552_9_1_1"/>
<feature type="compositionally biased region" description="Basic and acidic residues" evidence="1">
    <location>
        <begin position="21"/>
        <end position="37"/>
    </location>
</feature>
<proteinExistence type="predicted"/>
<dbReference type="AlphaFoldDB" id="B0DM60"/>
<feature type="region of interest" description="Disordered" evidence="1">
    <location>
        <begin position="1"/>
        <end position="40"/>
    </location>
</feature>
<dbReference type="EMBL" id="DS547119">
    <property type="protein sequence ID" value="EDR04226.1"/>
    <property type="molecule type" value="Genomic_DNA"/>
</dbReference>
<reference evidence="2 3" key="1">
    <citation type="journal article" date="2008" name="Nature">
        <title>The genome of Laccaria bicolor provides insights into mycorrhizal symbiosis.</title>
        <authorList>
            <person name="Martin F."/>
            <person name="Aerts A."/>
            <person name="Ahren D."/>
            <person name="Brun A."/>
            <person name="Danchin E.G.J."/>
            <person name="Duchaussoy F."/>
            <person name="Gibon J."/>
            <person name="Kohler A."/>
            <person name="Lindquist E."/>
            <person name="Pereda V."/>
            <person name="Salamov A."/>
            <person name="Shapiro H.J."/>
            <person name="Wuyts J."/>
            <person name="Blaudez D."/>
            <person name="Buee M."/>
            <person name="Brokstein P."/>
            <person name="Canbaeck B."/>
            <person name="Cohen D."/>
            <person name="Courty P.E."/>
            <person name="Coutinho P.M."/>
            <person name="Delaruelle C."/>
            <person name="Detter J.C."/>
            <person name="Deveau A."/>
            <person name="DiFazio S."/>
            <person name="Duplessis S."/>
            <person name="Fraissinet-Tachet L."/>
            <person name="Lucic E."/>
            <person name="Frey-Klett P."/>
            <person name="Fourrey C."/>
            <person name="Feussner I."/>
            <person name="Gay G."/>
            <person name="Grimwood J."/>
            <person name="Hoegger P.J."/>
            <person name="Jain P."/>
            <person name="Kilaru S."/>
            <person name="Labbe J."/>
            <person name="Lin Y.C."/>
            <person name="Legue V."/>
            <person name="Le Tacon F."/>
            <person name="Marmeisse R."/>
            <person name="Melayah D."/>
            <person name="Montanini B."/>
            <person name="Muratet M."/>
            <person name="Nehls U."/>
            <person name="Niculita-Hirzel H."/>
            <person name="Oudot-Le Secq M.P."/>
            <person name="Peter M."/>
            <person name="Quesneville H."/>
            <person name="Rajashekar B."/>
            <person name="Reich M."/>
            <person name="Rouhier N."/>
            <person name="Schmutz J."/>
            <person name="Yin T."/>
            <person name="Chalot M."/>
            <person name="Henrissat B."/>
            <person name="Kuees U."/>
            <person name="Lucas S."/>
            <person name="Van de Peer Y."/>
            <person name="Podila G.K."/>
            <person name="Polle A."/>
            <person name="Pukkila P.J."/>
            <person name="Richardson P.M."/>
            <person name="Rouze P."/>
            <person name="Sanders I.R."/>
            <person name="Stajich J.E."/>
            <person name="Tunlid A."/>
            <person name="Tuskan G."/>
            <person name="Grigoriev I.V."/>
        </authorList>
    </citation>
    <scope>NUCLEOTIDE SEQUENCE [LARGE SCALE GENOMIC DNA]</scope>
    <source>
        <strain evidence="3">S238N-H82 / ATCC MYA-4686</strain>
    </source>
</reference>